<reference evidence="2 3" key="1">
    <citation type="submission" date="2020-08" db="EMBL/GenBank/DDBJ databases">
        <title>Genome public.</title>
        <authorList>
            <person name="Liu C."/>
            <person name="Sun Q."/>
        </authorList>
    </citation>
    <scope>NUCLEOTIDE SEQUENCE [LARGE SCALE GENOMIC DNA]</scope>
    <source>
        <strain evidence="2 3">BX10</strain>
    </source>
</reference>
<dbReference type="PANTHER" id="PTHR34448:SF1">
    <property type="entry name" value="BLL6088 PROTEIN"/>
    <property type="match status" value="1"/>
</dbReference>
<name>A0ABR7NTG2_9FIRM</name>
<dbReference type="Proteomes" id="UP000647491">
    <property type="component" value="Unassembled WGS sequence"/>
</dbReference>
<dbReference type="Pfam" id="PF02073">
    <property type="entry name" value="Peptidase_M29"/>
    <property type="match status" value="1"/>
</dbReference>
<keyword evidence="1" id="KW-0479">Metal-binding</keyword>
<keyword evidence="2" id="KW-0645">Protease</keyword>
<dbReference type="SUPFAM" id="SSF144052">
    <property type="entry name" value="Thermophilic metalloprotease-like"/>
    <property type="match status" value="1"/>
</dbReference>
<keyword evidence="3" id="KW-1185">Reference proteome</keyword>
<dbReference type="InterPro" id="IPR052170">
    <property type="entry name" value="M29_Exopeptidase"/>
</dbReference>
<proteinExistence type="predicted"/>
<evidence type="ECO:0000313" key="3">
    <source>
        <dbReference type="Proteomes" id="UP000647491"/>
    </source>
</evidence>
<evidence type="ECO:0000313" key="2">
    <source>
        <dbReference type="EMBL" id="MBC8599278.1"/>
    </source>
</evidence>
<protein>
    <submittedName>
        <fullName evidence="2">Aminopeptidase</fullName>
    </submittedName>
</protein>
<accession>A0ABR7NTG2</accession>
<dbReference type="RefSeq" id="WP_262427571.1">
    <property type="nucleotide sequence ID" value="NZ_JACRTJ010000018.1"/>
</dbReference>
<dbReference type="InterPro" id="IPR000787">
    <property type="entry name" value="Peptidase_M29"/>
</dbReference>
<comment type="caution">
    <text evidence="2">The sequence shown here is derived from an EMBL/GenBank/DDBJ whole genome shotgun (WGS) entry which is preliminary data.</text>
</comment>
<evidence type="ECO:0000256" key="1">
    <source>
        <dbReference type="ARBA" id="ARBA00022723"/>
    </source>
</evidence>
<keyword evidence="2" id="KW-0031">Aminopeptidase</keyword>
<keyword evidence="2" id="KW-0378">Hydrolase</keyword>
<dbReference type="GO" id="GO:0004177">
    <property type="term" value="F:aminopeptidase activity"/>
    <property type="evidence" value="ECO:0007669"/>
    <property type="project" value="UniProtKB-KW"/>
</dbReference>
<dbReference type="EMBL" id="JACRTJ010000018">
    <property type="protein sequence ID" value="MBC8599278.1"/>
    <property type="molecule type" value="Genomic_DNA"/>
</dbReference>
<dbReference type="PANTHER" id="PTHR34448">
    <property type="entry name" value="AMINOPEPTIDASE"/>
    <property type="match status" value="1"/>
</dbReference>
<organism evidence="2 3">
    <name type="scientific">Enterocloster hominis</name>
    <name type="common">ex Liu et al. 2021</name>
    <dbReference type="NCBI Taxonomy" id="2763663"/>
    <lineage>
        <taxon>Bacteria</taxon>
        <taxon>Bacillati</taxon>
        <taxon>Bacillota</taxon>
        <taxon>Clostridia</taxon>
        <taxon>Lachnospirales</taxon>
        <taxon>Lachnospiraceae</taxon>
        <taxon>Enterocloster</taxon>
    </lineage>
</organism>
<sequence length="696" mass="79402">MEQQLIRERYELSMARILKFQEEQTVTEPYRDFFTVMSRFIGLCGRVMEAVEEGTFGSWTGEELKELNEKLYEDIRGERYETSYGNPAWAVSRLGKELGRLLCFLYAEIRGDIAYAFEGRMLEMVIGNEALIEIYNLFEEGVPTEREVKDVLYWCVSDYCDVTLTYRIRECLDPSLDFAKKIIMGSDLSDLSYLYRFGEYISEQELQTAGFLNRLPEETIRCMADTYTDGYIRGFAVMGRDLSKKKTVLIRYPLGFERMIRQAVKNFEAHGLSVIFMRAAVDSVNKNPAGRAGYTSSSPNKQYDYDHRYDSAVYYDKAFRDRKLSVLKTAYEQYKKEAAEYAGPAVVETFGEESFSPVNKEEAWSFTEKQQRLFLEYRNLSMPVVNQYIPGDETSFTIIAFPLPSIGPDFEEIFKETIDINTLDYVKYQKIQQHIIDALDRAEYVEVLGNGTNRTNLRIDLAELSDPASQTRFENCVADVNIPLGEVFTSPRLSGTEGLLHVGSVYISGIQFEDLTMEFKEGRVTSVSCGNFLEELLPLAGEQEKKEAAEAGRKLVVQEIMNQHETLPMGEFAIGTNTTAYAMAERFGITDRLPILIVEKMGPHFAVGDTCYSWSEDSPMYNPDGKEMTARDNEISILRKEDVSRAYFGVHKDITIPYKELGSITVVEPGGTRVPIIKDGRFVLPGTEELNQALDR</sequence>
<gene>
    <name evidence="2" type="ORF">H8708_08570</name>
</gene>